<dbReference type="RefSeq" id="WP_134168297.1">
    <property type="nucleotide sequence ID" value="NZ_SODD01000006.1"/>
</dbReference>
<dbReference type="PANTHER" id="PTHR48098">
    <property type="entry name" value="ENTEROCHELIN ESTERASE-RELATED"/>
    <property type="match status" value="1"/>
</dbReference>
<evidence type="ECO:0000313" key="1">
    <source>
        <dbReference type="EMBL" id="TDW25070.1"/>
    </source>
</evidence>
<dbReference type="EMBL" id="SODD01000006">
    <property type="protein sequence ID" value="TDW25070.1"/>
    <property type="molecule type" value="Genomic_DNA"/>
</dbReference>
<dbReference type="GO" id="GO:0016787">
    <property type="term" value="F:hydrolase activity"/>
    <property type="evidence" value="ECO:0007669"/>
    <property type="project" value="UniProtKB-KW"/>
</dbReference>
<dbReference type="InterPro" id="IPR050583">
    <property type="entry name" value="Mycobacterial_A85_antigen"/>
</dbReference>
<dbReference type="Proteomes" id="UP000294743">
    <property type="component" value="Unassembled WGS sequence"/>
</dbReference>
<proteinExistence type="predicted"/>
<name>A0A4R8A9L0_9FIRM</name>
<dbReference type="AlphaFoldDB" id="A0A4R8A9L0"/>
<dbReference type="InterPro" id="IPR029058">
    <property type="entry name" value="AB_hydrolase_fold"/>
</dbReference>
<keyword evidence="1" id="KW-0378">Hydrolase</keyword>
<organism evidence="1 2">
    <name type="scientific">Breznakia blatticola</name>
    <dbReference type="NCBI Taxonomy" id="1754012"/>
    <lineage>
        <taxon>Bacteria</taxon>
        <taxon>Bacillati</taxon>
        <taxon>Bacillota</taxon>
        <taxon>Erysipelotrichia</taxon>
        <taxon>Erysipelotrichales</taxon>
        <taxon>Erysipelotrichaceae</taxon>
        <taxon>Breznakia</taxon>
    </lineage>
</organism>
<dbReference type="OrthoDB" id="9794761at2"/>
<sequence>MIQGLTKKKLTMLNEQVDIYIFRPKEIQEDKIYPIVWVLDGDSIFNNLGQMFRDPLLQEMYVIGIQPSNRDAQYTPWDVSELHDIYENFTGQASVYLNELLQVLPPFLEEQQIPKVPTYLTGFSLAGLFSTYSLYQTDYFAGVGSLSGSFWYPNWLTFINEHQVLNNQAQVYFSCGTREWMETSGEKLFTKDLTQATIDTLPNRSVELYIDEGGHTQYLMKRWMNVLQWIHNQTK</sequence>
<protein>
    <submittedName>
        <fullName evidence="1">Putative alpha/beta superfamily hydrolase</fullName>
    </submittedName>
</protein>
<dbReference type="PANTHER" id="PTHR48098:SF6">
    <property type="entry name" value="FERRI-BACILLIBACTIN ESTERASE BESA"/>
    <property type="match status" value="1"/>
</dbReference>
<accession>A0A4R8A9L0</accession>
<gene>
    <name evidence="1" type="ORF">EDD63_10611</name>
</gene>
<reference evidence="1 2" key="1">
    <citation type="submission" date="2019-03" db="EMBL/GenBank/DDBJ databases">
        <title>Genomic Encyclopedia of Type Strains, Phase IV (KMG-IV): sequencing the most valuable type-strain genomes for metagenomic binning, comparative biology and taxonomic classification.</title>
        <authorList>
            <person name="Goeker M."/>
        </authorList>
    </citation>
    <scope>NUCLEOTIDE SEQUENCE [LARGE SCALE GENOMIC DNA]</scope>
    <source>
        <strain evidence="1 2">DSM 28867</strain>
    </source>
</reference>
<dbReference type="Pfam" id="PF00756">
    <property type="entry name" value="Esterase"/>
    <property type="match status" value="1"/>
</dbReference>
<dbReference type="Gene3D" id="3.40.50.1820">
    <property type="entry name" value="alpha/beta hydrolase"/>
    <property type="match status" value="1"/>
</dbReference>
<keyword evidence="2" id="KW-1185">Reference proteome</keyword>
<evidence type="ECO:0000313" key="2">
    <source>
        <dbReference type="Proteomes" id="UP000294743"/>
    </source>
</evidence>
<dbReference type="InterPro" id="IPR000801">
    <property type="entry name" value="Esterase-like"/>
</dbReference>
<dbReference type="SUPFAM" id="SSF53474">
    <property type="entry name" value="alpha/beta-Hydrolases"/>
    <property type="match status" value="1"/>
</dbReference>
<comment type="caution">
    <text evidence="1">The sequence shown here is derived from an EMBL/GenBank/DDBJ whole genome shotgun (WGS) entry which is preliminary data.</text>
</comment>